<dbReference type="InterPro" id="IPR000555">
    <property type="entry name" value="JAMM/MPN+_dom"/>
</dbReference>
<evidence type="ECO:0000259" key="2">
    <source>
        <dbReference type="PROSITE" id="PS50249"/>
    </source>
</evidence>
<dbReference type="Pfam" id="PF01398">
    <property type="entry name" value="JAB"/>
    <property type="match status" value="1"/>
</dbReference>
<dbReference type="SUPFAM" id="SSF140856">
    <property type="entry name" value="USP8 N-terminal domain-like"/>
    <property type="match status" value="1"/>
</dbReference>
<feature type="domain" description="MPN" evidence="2">
    <location>
        <begin position="355"/>
        <end position="472"/>
    </location>
</feature>
<organism evidence="3 4">
    <name type="scientific">Diatrype stigma</name>
    <dbReference type="NCBI Taxonomy" id="117547"/>
    <lineage>
        <taxon>Eukaryota</taxon>
        <taxon>Fungi</taxon>
        <taxon>Dikarya</taxon>
        <taxon>Ascomycota</taxon>
        <taxon>Pezizomycotina</taxon>
        <taxon>Sordariomycetes</taxon>
        <taxon>Xylariomycetidae</taxon>
        <taxon>Xylariales</taxon>
        <taxon>Diatrypaceae</taxon>
        <taxon>Diatrype</taxon>
    </lineage>
</organism>
<feature type="compositionally biased region" description="Polar residues" evidence="1">
    <location>
        <begin position="228"/>
        <end position="247"/>
    </location>
</feature>
<dbReference type="GO" id="GO:0008237">
    <property type="term" value="F:metallopeptidase activity"/>
    <property type="evidence" value="ECO:0007669"/>
    <property type="project" value="InterPro"/>
</dbReference>
<gene>
    <name evidence="3" type="ORF">SLS62_004643</name>
</gene>
<dbReference type="PANTHER" id="PTHR12947:SF13">
    <property type="entry name" value="FI19924P1"/>
    <property type="match status" value="1"/>
</dbReference>
<feature type="compositionally biased region" description="Basic and acidic residues" evidence="1">
    <location>
        <begin position="250"/>
        <end position="262"/>
    </location>
</feature>
<dbReference type="PROSITE" id="PS50249">
    <property type="entry name" value="MPN"/>
    <property type="match status" value="1"/>
</dbReference>
<evidence type="ECO:0000313" key="4">
    <source>
        <dbReference type="Proteomes" id="UP001320420"/>
    </source>
</evidence>
<protein>
    <recommendedName>
        <fullName evidence="2">MPN domain-containing protein</fullName>
    </recommendedName>
</protein>
<dbReference type="GO" id="GO:0005768">
    <property type="term" value="C:endosome"/>
    <property type="evidence" value="ECO:0007669"/>
    <property type="project" value="TreeGrafter"/>
</dbReference>
<name>A0AAN9V4J0_9PEZI</name>
<feature type="region of interest" description="Disordered" evidence="1">
    <location>
        <begin position="149"/>
        <end position="168"/>
    </location>
</feature>
<dbReference type="GO" id="GO:0061578">
    <property type="term" value="F:K63-linked deubiquitinase activity"/>
    <property type="evidence" value="ECO:0007669"/>
    <property type="project" value="TreeGrafter"/>
</dbReference>
<dbReference type="GO" id="GO:0016020">
    <property type="term" value="C:membrane"/>
    <property type="evidence" value="ECO:0007669"/>
    <property type="project" value="TreeGrafter"/>
</dbReference>
<accession>A0AAN9V4J0</accession>
<dbReference type="InterPro" id="IPR037518">
    <property type="entry name" value="MPN"/>
</dbReference>
<dbReference type="Pfam" id="PF08969">
    <property type="entry name" value="USP8_dimer"/>
    <property type="match status" value="1"/>
</dbReference>
<feature type="compositionally biased region" description="Basic and acidic residues" evidence="1">
    <location>
        <begin position="200"/>
        <end position="220"/>
    </location>
</feature>
<dbReference type="PANTHER" id="PTHR12947">
    <property type="entry name" value="AMSH-LIKE PROTEASE"/>
    <property type="match status" value="1"/>
</dbReference>
<comment type="caution">
    <text evidence="3">The sequence shown here is derived from an EMBL/GenBank/DDBJ whole genome shotgun (WGS) entry which is preliminary data.</text>
</comment>
<dbReference type="InterPro" id="IPR015063">
    <property type="entry name" value="USP8_dimer"/>
</dbReference>
<keyword evidence="4" id="KW-1185">Reference proteome</keyword>
<dbReference type="SUPFAM" id="SSF102712">
    <property type="entry name" value="JAB1/MPN domain"/>
    <property type="match status" value="1"/>
</dbReference>
<dbReference type="GO" id="GO:0070536">
    <property type="term" value="P:protein K63-linked deubiquitination"/>
    <property type="evidence" value="ECO:0007669"/>
    <property type="project" value="TreeGrafter"/>
</dbReference>
<evidence type="ECO:0000256" key="1">
    <source>
        <dbReference type="SAM" id="MobiDB-lite"/>
    </source>
</evidence>
<feature type="region of interest" description="Disordered" evidence="1">
    <location>
        <begin position="89"/>
        <end position="124"/>
    </location>
</feature>
<reference evidence="3 4" key="1">
    <citation type="submission" date="2024-02" db="EMBL/GenBank/DDBJ databases">
        <title>De novo assembly and annotation of 12 fungi associated with fruit tree decline syndrome in Ontario, Canada.</title>
        <authorList>
            <person name="Sulman M."/>
            <person name="Ellouze W."/>
            <person name="Ilyukhin E."/>
        </authorList>
    </citation>
    <scope>NUCLEOTIDE SEQUENCE [LARGE SCALE GENOMIC DNA]</scope>
    <source>
        <strain evidence="3 4">M11/M66-122</strain>
    </source>
</reference>
<dbReference type="Gene3D" id="3.40.140.10">
    <property type="entry name" value="Cytidine Deaminase, domain 2"/>
    <property type="match status" value="1"/>
</dbReference>
<dbReference type="AlphaFoldDB" id="A0AAN9V4J0"/>
<dbReference type="Gene3D" id="1.20.58.80">
    <property type="entry name" value="Phosphotransferase system, lactose/cellobiose-type IIA subunit"/>
    <property type="match status" value="1"/>
</dbReference>
<feature type="compositionally biased region" description="Basic and acidic residues" evidence="1">
    <location>
        <begin position="89"/>
        <end position="107"/>
    </location>
</feature>
<dbReference type="SMART" id="SM00232">
    <property type="entry name" value="JAB_MPN"/>
    <property type="match status" value="1"/>
</dbReference>
<dbReference type="EMBL" id="JAKJXP020000029">
    <property type="protein sequence ID" value="KAK7753353.1"/>
    <property type="molecule type" value="Genomic_DNA"/>
</dbReference>
<dbReference type="Proteomes" id="UP001320420">
    <property type="component" value="Unassembled WGS sequence"/>
</dbReference>
<proteinExistence type="predicted"/>
<feature type="region of interest" description="Disordered" evidence="1">
    <location>
        <begin position="188"/>
        <end position="341"/>
    </location>
</feature>
<evidence type="ECO:0000313" key="3">
    <source>
        <dbReference type="EMBL" id="KAK7753353.1"/>
    </source>
</evidence>
<sequence>MSKLCILTRLEMKGDIYLREGNFAKAYLLYFRYSVLLMERLRTHPESKTTDGKKAVKVTLKNLKTVLSHLEKIKPFIERDYKEWQLAEEKRAKQRGSDQRSTERTDSRSISPYEQHASRDPALSSRATLLDASENQELAVELAQKEIRRRDADKKATRQAGISPEEEQARRIAGFWDNWTADLAHKQADDEETFRSQMESTRRNLDHVDDHEPGRDDTSKHTRRSITHTDSTSRSYHYPSISKSQPVNYDPHRPDFRREEQRQPQPPRPPKEHLPQLSDDVSSGGHTPLPPELPAKQPVWPERASLTPEPLQHHPTPKPPPKIRESPAVPSKEKQQRVTFRPAAYLENGEPVRPVFLPATMRERFLSIAADNTRRGLEMCGILCGTAVNNALFISRLVIPEQRCTSDTCETENETSLLDYCIDNDLLILGWIHTHPTQTCFMSSRDLHTQASYQVMLPESIAIVCAPKFQPS</sequence>